<accession>A0A8D8YDU2</accession>
<keyword evidence="2 6" id="KW-0812">Transmembrane</keyword>
<dbReference type="EMBL" id="HBUF01533519">
    <property type="protein sequence ID" value="CAG6752504.1"/>
    <property type="molecule type" value="Transcribed_RNA"/>
</dbReference>
<dbReference type="InterPro" id="IPR005178">
    <property type="entry name" value="Ostalpha/TMEM184C"/>
</dbReference>
<dbReference type="EMBL" id="HBUF01533520">
    <property type="protein sequence ID" value="CAG6752506.1"/>
    <property type="molecule type" value="Transcribed_RNA"/>
</dbReference>
<dbReference type="EMBL" id="HBUF01372737">
    <property type="protein sequence ID" value="CAG6726936.1"/>
    <property type="molecule type" value="Transcribed_RNA"/>
</dbReference>
<dbReference type="GO" id="GO:0016020">
    <property type="term" value="C:membrane"/>
    <property type="evidence" value="ECO:0007669"/>
    <property type="project" value="UniProtKB-SubCell"/>
</dbReference>
<dbReference type="EMBL" id="HBUF01372736">
    <property type="protein sequence ID" value="CAG6726934.1"/>
    <property type="molecule type" value="Transcribed_RNA"/>
</dbReference>
<comment type="subcellular location">
    <subcellularLocation>
        <location evidence="1">Membrane</location>
        <topology evidence="1">Multi-pass membrane protein</topology>
    </subcellularLocation>
</comment>
<feature type="transmembrane region" description="Helical" evidence="6">
    <location>
        <begin position="79"/>
        <end position="100"/>
    </location>
</feature>
<name>A0A8D8YDU2_9HEMI</name>
<evidence type="ECO:0000256" key="1">
    <source>
        <dbReference type="ARBA" id="ARBA00004141"/>
    </source>
</evidence>
<dbReference type="EMBL" id="HBUF01136209">
    <property type="protein sequence ID" value="CAG6645266.1"/>
    <property type="molecule type" value="Transcribed_RNA"/>
</dbReference>
<reference evidence="7" key="1">
    <citation type="submission" date="2021-05" db="EMBL/GenBank/DDBJ databases">
        <authorList>
            <person name="Alioto T."/>
            <person name="Alioto T."/>
            <person name="Gomez Garrido J."/>
        </authorList>
    </citation>
    <scope>NUCLEOTIDE SEQUENCE</scope>
</reference>
<dbReference type="PANTHER" id="PTHR23423">
    <property type="entry name" value="ORGANIC SOLUTE TRANSPORTER-RELATED"/>
    <property type="match status" value="1"/>
</dbReference>
<evidence type="ECO:0000313" key="7">
    <source>
        <dbReference type="EMBL" id="CAG6726934.1"/>
    </source>
</evidence>
<feature type="region of interest" description="Disordered" evidence="5">
    <location>
        <begin position="357"/>
        <end position="376"/>
    </location>
</feature>
<feature type="transmembrane region" description="Helical" evidence="6">
    <location>
        <begin position="206"/>
        <end position="228"/>
    </location>
</feature>
<dbReference type="EMBL" id="HBUF01533517">
    <property type="protein sequence ID" value="CAG6752500.1"/>
    <property type="molecule type" value="Transcribed_RNA"/>
</dbReference>
<keyword evidence="3 6" id="KW-1133">Transmembrane helix</keyword>
<keyword evidence="4 6" id="KW-0472">Membrane</keyword>
<dbReference type="Pfam" id="PF03619">
    <property type="entry name" value="Solute_trans_a"/>
    <property type="match status" value="1"/>
</dbReference>
<dbReference type="EMBL" id="HBUF01533518">
    <property type="protein sequence ID" value="CAG6752502.1"/>
    <property type="molecule type" value="Transcribed_RNA"/>
</dbReference>
<dbReference type="SMART" id="SM01417">
    <property type="entry name" value="Solute_trans_a"/>
    <property type="match status" value="1"/>
</dbReference>
<dbReference type="AlphaFoldDB" id="A0A8D8YDU2"/>
<sequence>MQLKAIFKRCLRPVVFLMYSLVLLVLIPLLVLQGIKDGVKKSSAAYTIAGIFVLMAVPISVWEIVMHTLHYTKPKLQKYIIRILWMVPIYAMNAFLGLVYPDVSIYLDSLRECYEAYVIYNFMKYLKNYLSTDYNLELVLEGKPQVNHMFPMCWMSPWLMGRELIENCKQGIMQYVVVRPITSAMAFVFDMLNVYKEGEFHLDAGFPYIVAANNISQFLAMYCLVLFYRAAKEQLHPIRPIGKFLCIKAVVFFSFFQSVLILILVSNNLIPEMFDIDESKKDDIKAIASKLQNFLICIEMFLAAIAHHYSFSHLPFVDPHHKDVSYKSAIHAMWDVSDVGQDIREHFVFYGTSLSRRMGRGGSTKSEERSPLIAGTSDSVGSLESGYQSIADSTEVIL</sequence>
<feature type="transmembrane region" description="Helical" evidence="6">
    <location>
        <begin position="12"/>
        <end position="32"/>
    </location>
</feature>
<evidence type="ECO:0000256" key="6">
    <source>
        <dbReference type="SAM" id="Phobius"/>
    </source>
</evidence>
<proteinExistence type="predicted"/>
<dbReference type="EMBL" id="HBUF01372734">
    <property type="protein sequence ID" value="CAG6726930.1"/>
    <property type="molecule type" value="Transcribed_RNA"/>
</dbReference>
<protein>
    <submittedName>
        <fullName evidence="7">Transmembrane protein 184C</fullName>
    </submittedName>
</protein>
<evidence type="ECO:0000256" key="3">
    <source>
        <dbReference type="ARBA" id="ARBA00022989"/>
    </source>
</evidence>
<feature type="transmembrane region" description="Helical" evidence="6">
    <location>
        <begin position="249"/>
        <end position="270"/>
    </location>
</feature>
<evidence type="ECO:0000256" key="5">
    <source>
        <dbReference type="SAM" id="MobiDB-lite"/>
    </source>
</evidence>
<organism evidence="7">
    <name type="scientific">Cacopsylla melanoneura</name>
    <dbReference type="NCBI Taxonomy" id="428564"/>
    <lineage>
        <taxon>Eukaryota</taxon>
        <taxon>Metazoa</taxon>
        <taxon>Ecdysozoa</taxon>
        <taxon>Arthropoda</taxon>
        <taxon>Hexapoda</taxon>
        <taxon>Insecta</taxon>
        <taxon>Pterygota</taxon>
        <taxon>Neoptera</taxon>
        <taxon>Paraneoptera</taxon>
        <taxon>Hemiptera</taxon>
        <taxon>Sternorrhyncha</taxon>
        <taxon>Psylloidea</taxon>
        <taxon>Psyllidae</taxon>
        <taxon>Psyllinae</taxon>
        <taxon>Cacopsylla</taxon>
    </lineage>
</organism>
<dbReference type="EMBL" id="HBUF01136208">
    <property type="protein sequence ID" value="CAG6645264.1"/>
    <property type="molecule type" value="Transcribed_RNA"/>
</dbReference>
<dbReference type="EMBL" id="HBUF01533521">
    <property type="protein sequence ID" value="CAG6752508.1"/>
    <property type="molecule type" value="Transcribed_RNA"/>
</dbReference>
<feature type="transmembrane region" description="Helical" evidence="6">
    <location>
        <begin position="44"/>
        <end position="67"/>
    </location>
</feature>
<dbReference type="EMBL" id="HBUF01372735">
    <property type="protein sequence ID" value="CAG6726932.1"/>
    <property type="molecule type" value="Transcribed_RNA"/>
</dbReference>
<evidence type="ECO:0000256" key="2">
    <source>
        <dbReference type="ARBA" id="ARBA00022692"/>
    </source>
</evidence>
<evidence type="ECO:0000256" key="4">
    <source>
        <dbReference type="ARBA" id="ARBA00023136"/>
    </source>
</evidence>